<dbReference type="EMBL" id="JBBPBF010000007">
    <property type="protein sequence ID" value="KAK7613332.1"/>
    <property type="molecule type" value="Genomic_DNA"/>
</dbReference>
<reference evidence="2 3" key="1">
    <citation type="submission" date="2024-04" db="EMBL/GenBank/DDBJ databases">
        <title>Phyllosticta paracitricarpa is synonymous to the EU quarantine fungus P. citricarpa based on phylogenomic analyses.</title>
        <authorList>
            <consortium name="Lawrence Berkeley National Laboratory"/>
            <person name="Van ingen-buijs V.A."/>
            <person name="Van westerhoven A.C."/>
            <person name="Haridas S."/>
            <person name="Skiadas P."/>
            <person name="Martin F."/>
            <person name="Groenewald J.Z."/>
            <person name="Crous P.W."/>
            <person name="Seidl M.F."/>
        </authorList>
    </citation>
    <scope>NUCLEOTIDE SEQUENCE [LARGE SCALE GENOMIC DNA]</scope>
    <source>
        <strain evidence="2 3">CBS 141358</strain>
    </source>
</reference>
<evidence type="ECO:0000256" key="1">
    <source>
        <dbReference type="SAM" id="MobiDB-lite"/>
    </source>
</evidence>
<proteinExistence type="predicted"/>
<evidence type="ECO:0000313" key="3">
    <source>
        <dbReference type="Proteomes" id="UP001367316"/>
    </source>
</evidence>
<name>A0ABR1NG02_9PEZI</name>
<gene>
    <name evidence="2" type="ORF">JOL62DRAFT_409243</name>
</gene>
<dbReference type="Proteomes" id="UP001367316">
    <property type="component" value="Unassembled WGS sequence"/>
</dbReference>
<feature type="compositionally biased region" description="Basic residues" evidence="1">
    <location>
        <begin position="127"/>
        <end position="140"/>
    </location>
</feature>
<feature type="region of interest" description="Disordered" evidence="1">
    <location>
        <begin position="127"/>
        <end position="154"/>
    </location>
</feature>
<comment type="caution">
    <text evidence="2">The sequence shown here is derived from an EMBL/GenBank/DDBJ whole genome shotgun (WGS) entry which is preliminary data.</text>
</comment>
<evidence type="ECO:0000313" key="2">
    <source>
        <dbReference type="EMBL" id="KAK7613332.1"/>
    </source>
</evidence>
<organism evidence="2 3">
    <name type="scientific">Phyllosticta paracitricarpa</name>
    <dbReference type="NCBI Taxonomy" id="2016321"/>
    <lineage>
        <taxon>Eukaryota</taxon>
        <taxon>Fungi</taxon>
        <taxon>Dikarya</taxon>
        <taxon>Ascomycota</taxon>
        <taxon>Pezizomycotina</taxon>
        <taxon>Dothideomycetes</taxon>
        <taxon>Dothideomycetes incertae sedis</taxon>
        <taxon>Botryosphaeriales</taxon>
        <taxon>Phyllostictaceae</taxon>
        <taxon>Phyllosticta</taxon>
    </lineage>
</organism>
<accession>A0ABR1NG02</accession>
<protein>
    <submittedName>
        <fullName evidence="2">Uncharacterized protein</fullName>
    </submittedName>
</protein>
<keyword evidence="3" id="KW-1185">Reference proteome</keyword>
<sequence length="269" mass="30499">MRKASALLLPQTALDVLFHKPIQSSQSRDCHRLPARFPIEAEVCARRWGPIHQQPTASPSHANPVRNSSFTFQGAETATRVARSTRAAVQGEDQSRPADFVNRLDFAAKVYPQKRIALYTYLQTKKKKEKKGKKRRKIKKPNSAAHRGTPLRQQAATPRVGLAYFGSRIDLLNDGNGKFWPAPRVFYLIRERLRRAAREKAYVCMYYVRKANRCLLRRACLASAAGIRRGRGLFFEGDLLAKSGIYKKVLQFYANGSYTLPPVFSVSNF</sequence>